<feature type="signal peptide" evidence="1">
    <location>
        <begin position="1"/>
        <end position="24"/>
    </location>
</feature>
<dbReference type="Proteomes" id="UP001210231">
    <property type="component" value="Unassembled WGS sequence"/>
</dbReference>
<dbReference type="Gene3D" id="2.40.160.20">
    <property type="match status" value="1"/>
</dbReference>
<comment type="caution">
    <text evidence="2">The sequence shown here is derived from an EMBL/GenBank/DDBJ whole genome shotgun (WGS) entry which is preliminary data.</text>
</comment>
<keyword evidence="3" id="KW-1185">Reference proteome</keyword>
<proteinExistence type="predicted"/>
<gene>
    <name evidence="2" type="ORF">O3P16_14340</name>
</gene>
<evidence type="ECO:0000313" key="3">
    <source>
        <dbReference type="Proteomes" id="UP001210231"/>
    </source>
</evidence>
<accession>A0ABT4UMK4</accession>
<keyword evidence="1" id="KW-0732">Signal</keyword>
<organism evidence="2 3">
    <name type="scientific">Polluticaenibacter yanchengensis</name>
    <dbReference type="NCBI Taxonomy" id="3014562"/>
    <lineage>
        <taxon>Bacteria</taxon>
        <taxon>Pseudomonadati</taxon>
        <taxon>Bacteroidota</taxon>
        <taxon>Chitinophagia</taxon>
        <taxon>Chitinophagales</taxon>
        <taxon>Chitinophagaceae</taxon>
        <taxon>Polluticaenibacter</taxon>
    </lineage>
</organism>
<sequence length="209" mass="21990">MKLTKILLMSALTLGISSAANSQAQINLGGSYLKGTGDNDASLWGGGVGLKFFLGDKFAVGGNVGFYPKKTGEVTGSGYDITYSNNLTTIAGSLEYLFTDKKSVIQPYLGADAGVSLSTINYTYNDGVNSEIRNKNNGQYFLVGPKLGVNIGLGQAFGIFGQAKYNLTFGSGDNNSINWGGVGPAISEKPVDKFFTFDAGIYIRLAGAR</sequence>
<protein>
    <recommendedName>
        <fullName evidence="4">Outer membrane protein beta-barrel domain-containing protein</fullName>
    </recommendedName>
</protein>
<evidence type="ECO:0008006" key="4">
    <source>
        <dbReference type="Google" id="ProtNLM"/>
    </source>
</evidence>
<dbReference type="EMBL" id="JAQGEF010000020">
    <property type="protein sequence ID" value="MDA3615990.1"/>
    <property type="molecule type" value="Genomic_DNA"/>
</dbReference>
<evidence type="ECO:0000313" key="2">
    <source>
        <dbReference type="EMBL" id="MDA3615990.1"/>
    </source>
</evidence>
<name>A0ABT4UMK4_9BACT</name>
<evidence type="ECO:0000256" key="1">
    <source>
        <dbReference type="SAM" id="SignalP"/>
    </source>
</evidence>
<feature type="chain" id="PRO_5045525505" description="Outer membrane protein beta-barrel domain-containing protein" evidence="1">
    <location>
        <begin position="25"/>
        <end position="209"/>
    </location>
</feature>
<reference evidence="2 3" key="1">
    <citation type="submission" date="2022-12" db="EMBL/GenBank/DDBJ databases">
        <title>Chitinophagaceae gen. sp. nov., a new member of the family Chitinophagaceae, isolated from soil in a chemical factory.</title>
        <authorList>
            <person name="Ke Z."/>
        </authorList>
    </citation>
    <scope>NUCLEOTIDE SEQUENCE [LARGE SCALE GENOMIC DNA]</scope>
    <source>
        <strain evidence="2 3">LY-5</strain>
    </source>
</reference>